<comment type="caution">
    <text evidence="2">The sequence shown here is derived from an EMBL/GenBank/DDBJ whole genome shotgun (WGS) entry which is preliminary data.</text>
</comment>
<dbReference type="SUPFAM" id="SSF53474">
    <property type="entry name" value="alpha/beta-Hydrolases"/>
    <property type="match status" value="1"/>
</dbReference>
<dbReference type="InterPro" id="IPR000073">
    <property type="entry name" value="AB_hydrolase_1"/>
</dbReference>
<name>A0ABR3S8R7_9PLEO</name>
<evidence type="ECO:0000313" key="2">
    <source>
        <dbReference type="EMBL" id="KAL1612838.1"/>
    </source>
</evidence>
<organism evidence="2 3">
    <name type="scientific">Paraconiothyrium brasiliense</name>
    <dbReference type="NCBI Taxonomy" id="300254"/>
    <lineage>
        <taxon>Eukaryota</taxon>
        <taxon>Fungi</taxon>
        <taxon>Dikarya</taxon>
        <taxon>Ascomycota</taxon>
        <taxon>Pezizomycotina</taxon>
        <taxon>Dothideomycetes</taxon>
        <taxon>Pleosporomycetidae</taxon>
        <taxon>Pleosporales</taxon>
        <taxon>Massarineae</taxon>
        <taxon>Didymosphaeriaceae</taxon>
        <taxon>Paraconiothyrium</taxon>
    </lineage>
</organism>
<keyword evidence="3" id="KW-1185">Reference proteome</keyword>
<dbReference type="Proteomes" id="UP001521785">
    <property type="component" value="Unassembled WGS sequence"/>
</dbReference>
<dbReference type="Pfam" id="PF00561">
    <property type="entry name" value="Abhydrolase_1"/>
    <property type="match status" value="1"/>
</dbReference>
<evidence type="ECO:0000313" key="3">
    <source>
        <dbReference type="Proteomes" id="UP001521785"/>
    </source>
</evidence>
<dbReference type="Gene3D" id="3.40.50.1820">
    <property type="entry name" value="alpha/beta hydrolase"/>
    <property type="match status" value="1"/>
</dbReference>
<dbReference type="PANTHER" id="PTHR43433">
    <property type="entry name" value="HYDROLASE, ALPHA/BETA FOLD FAMILY PROTEIN"/>
    <property type="match status" value="1"/>
</dbReference>
<dbReference type="InterPro" id="IPR029058">
    <property type="entry name" value="AB_hydrolase_fold"/>
</dbReference>
<protein>
    <recommendedName>
        <fullName evidence="1">AB hydrolase-1 domain-containing protein</fullName>
    </recommendedName>
</protein>
<accession>A0ABR3S8R7</accession>
<evidence type="ECO:0000259" key="1">
    <source>
        <dbReference type="Pfam" id="PF00561"/>
    </source>
</evidence>
<sequence>MIPKMATYETAEDKFITINSTKYAYRRFGTRTGIPLFLLMHFRGTMDHWDPAFINPLAATRPILLLDNAGIGRSAGTIPTTYAGWAQVVLDFFAALNLSQVDVLGFSMGGCAAQMVSLNAPKGLVRRLILAGTMPSVGEGTERAGDLTPFMMIRDAVTKEEQRAGFLKSFFAPSDKSQAAGNAAFDRIYAARPNRTDYVSVEDAKRQGLAFMNFQNPEKASEGSYNRLGELKLPVLIANGHDDLLLPTSNSILMFQKLQTANAQLHLYPDSGHGFLYQYATHFSKLVNGFLDDASLVPVSSHL</sequence>
<dbReference type="EMBL" id="JAKJXO020000001">
    <property type="protein sequence ID" value="KAL1612838.1"/>
    <property type="molecule type" value="Genomic_DNA"/>
</dbReference>
<dbReference type="InterPro" id="IPR050471">
    <property type="entry name" value="AB_hydrolase"/>
</dbReference>
<reference evidence="2 3" key="1">
    <citation type="submission" date="2024-02" db="EMBL/GenBank/DDBJ databases">
        <title>De novo assembly and annotation of 12 fungi associated with fruit tree decline syndrome in Ontario, Canada.</title>
        <authorList>
            <person name="Sulman M."/>
            <person name="Ellouze W."/>
            <person name="Ilyukhin E."/>
        </authorList>
    </citation>
    <scope>NUCLEOTIDE SEQUENCE [LARGE SCALE GENOMIC DNA]</scope>
    <source>
        <strain evidence="2 3">M42-189</strain>
    </source>
</reference>
<proteinExistence type="predicted"/>
<dbReference type="PANTHER" id="PTHR43433:SF5">
    <property type="entry name" value="AB HYDROLASE-1 DOMAIN-CONTAINING PROTEIN"/>
    <property type="match status" value="1"/>
</dbReference>
<feature type="domain" description="AB hydrolase-1" evidence="1">
    <location>
        <begin position="44"/>
        <end position="276"/>
    </location>
</feature>
<gene>
    <name evidence="2" type="ORF">SLS60_001068</name>
</gene>